<gene>
    <name evidence="2" type="ORF">H4RhizoLitter21108_000001</name>
</gene>
<evidence type="ECO:0000313" key="2">
    <source>
        <dbReference type="EMBL" id="QDH90957.1"/>
    </source>
</evidence>
<reference evidence="2" key="1">
    <citation type="submission" date="2019-05" db="EMBL/GenBank/DDBJ databases">
        <title>Metatranscriptomic reconstruction reveals RNA viruses with the potential to shape carbon cycling in soil.</title>
        <authorList>
            <person name="Starr E.P."/>
            <person name="Nuccio E."/>
            <person name="Pett-Ridge J."/>
            <person name="Banfield J.F."/>
            <person name="Firestone M.K."/>
        </authorList>
    </citation>
    <scope>NUCLEOTIDE SEQUENCE</scope>
    <source>
        <strain evidence="2">H4_Rhizo_Litter_21_scaffold_108</strain>
    </source>
</reference>
<protein>
    <submittedName>
        <fullName evidence="2">Uncharacterized protein</fullName>
    </submittedName>
</protein>
<feature type="compositionally biased region" description="Polar residues" evidence="1">
    <location>
        <begin position="200"/>
        <end position="211"/>
    </location>
</feature>
<name>A0A514DBH2_9VIRU</name>
<feature type="region of interest" description="Disordered" evidence="1">
    <location>
        <begin position="184"/>
        <end position="211"/>
    </location>
</feature>
<proteinExistence type="predicted"/>
<sequence length="211" mass="24099">MSVNDTNVVDEFVKRSLPLGLLRPINSGTRDIICYYYLCEYTRVENPCPLNNQLVATNSLQDKLCPFCQSKRRCVKAEYHINNKLADLLPNSIIFTEIEDHTKSLRTLYFKGYYPGDATLTGKNHFNIRAGYNYPDGRCVEYHQRYGPPQNNYLRTQFSFGHSPCPPIRGNGDAADGQFQECRPERIDTTGPRPRIISRTHCNSKSSSPPL</sequence>
<organism evidence="2">
    <name type="scientific">Picornavirales sp</name>
    <dbReference type="NCBI Taxonomy" id="1955153"/>
    <lineage>
        <taxon>Viruses</taxon>
        <taxon>Riboviria</taxon>
        <taxon>Orthornavirae</taxon>
        <taxon>Pisuviricota</taxon>
        <taxon>Pisoniviricetes</taxon>
        <taxon>Picornavirales</taxon>
    </lineage>
</organism>
<evidence type="ECO:0000256" key="1">
    <source>
        <dbReference type="SAM" id="MobiDB-lite"/>
    </source>
</evidence>
<dbReference type="EMBL" id="MN035909">
    <property type="protein sequence ID" value="QDH90957.1"/>
    <property type="molecule type" value="Genomic_RNA"/>
</dbReference>
<accession>A0A514DBH2</accession>